<evidence type="ECO:0000313" key="4">
    <source>
        <dbReference type="Proteomes" id="UP001204151"/>
    </source>
</evidence>
<feature type="domain" description="AB hydrolase-1" evidence="2">
    <location>
        <begin position="21"/>
        <end position="244"/>
    </location>
</feature>
<dbReference type="Pfam" id="PF00561">
    <property type="entry name" value="Abhydrolase_1"/>
    <property type="match status" value="1"/>
</dbReference>
<dbReference type="InterPro" id="IPR000073">
    <property type="entry name" value="AB_hydrolase_1"/>
</dbReference>
<evidence type="ECO:0000313" key="3">
    <source>
        <dbReference type="EMBL" id="MCS0581028.1"/>
    </source>
</evidence>
<dbReference type="Proteomes" id="UP001204151">
    <property type="component" value="Unassembled WGS sequence"/>
</dbReference>
<dbReference type="SUPFAM" id="SSF53474">
    <property type="entry name" value="alpha/beta-Hydrolases"/>
    <property type="match status" value="1"/>
</dbReference>
<dbReference type="EMBL" id="JANUGW010000003">
    <property type="protein sequence ID" value="MCS0581028.1"/>
    <property type="molecule type" value="Genomic_DNA"/>
</dbReference>
<organism evidence="3 4">
    <name type="scientific">Massilia pinisoli</name>
    <dbReference type="NCBI Taxonomy" id="1772194"/>
    <lineage>
        <taxon>Bacteria</taxon>
        <taxon>Pseudomonadati</taxon>
        <taxon>Pseudomonadota</taxon>
        <taxon>Betaproteobacteria</taxon>
        <taxon>Burkholderiales</taxon>
        <taxon>Oxalobacteraceae</taxon>
        <taxon>Telluria group</taxon>
        <taxon>Massilia</taxon>
    </lineage>
</organism>
<evidence type="ECO:0000259" key="2">
    <source>
        <dbReference type="Pfam" id="PF00561"/>
    </source>
</evidence>
<dbReference type="RefSeq" id="WP_258815651.1">
    <property type="nucleotide sequence ID" value="NZ_JANUGW010000003.1"/>
</dbReference>
<keyword evidence="4" id="KW-1185">Reference proteome</keyword>
<dbReference type="InterPro" id="IPR029058">
    <property type="entry name" value="AB_hydrolase_fold"/>
</dbReference>
<proteinExistence type="predicted"/>
<dbReference type="Gene3D" id="3.40.50.1820">
    <property type="entry name" value="alpha/beta hydrolase"/>
    <property type="match status" value="1"/>
</dbReference>
<dbReference type="PANTHER" id="PTHR43798">
    <property type="entry name" value="MONOACYLGLYCEROL LIPASE"/>
    <property type="match status" value="1"/>
</dbReference>
<protein>
    <submittedName>
        <fullName evidence="3">Alpha/beta hydrolase</fullName>
    </submittedName>
</protein>
<comment type="caution">
    <text evidence="3">The sequence shown here is derived from an EMBL/GenBank/DDBJ whole genome shotgun (WGS) entry which is preliminary data.</text>
</comment>
<keyword evidence="1 3" id="KW-0378">Hydrolase</keyword>
<dbReference type="PANTHER" id="PTHR43798:SF31">
    <property type="entry name" value="AB HYDROLASE SUPERFAMILY PROTEIN YCLE"/>
    <property type="match status" value="1"/>
</dbReference>
<name>A0ABT1ZMB1_9BURK</name>
<dbReference type="PRINTS" id="PR00111">
    <property type="entry name" value="ABHYDROLASE"/>
</dbReference>
<dbReference type="GO" id="GO:0016787">
    <property type="term" value="F:hydrolase activity"/>
    <property type="evidence" value="ECO:0007669"/>
    <property type="project" value="UniProtKB-KW"/>
</dbReference>
<accession>A0ABT1ZMB1</accession>
<evidence type="ECO:0000256" key="1">
    <source>
        <dbReference type="ARBA" id="ARBA00022801"/>
    </source>
</evidence>
<gene>
    <name evidence="3" type="ORF">NX784_05450</name>
</gene>
<reference evidence="3 4" key="1">
    <citation type="submission" date="2022-08" db="EMBL/GenBank/DDBJ databases">
        <title>Reclassification of Massilia species as members of the genera Telluria, Duganella, Pseudoduganella, Mokoshia gen. nov. and Zemynaea gen. nov. using orthogonal and non-orthogonal genome-based approaches.</title>
        <authorList>
            <person name="Bowman J.P."/>
        </authorList>
    </citation>
    <scope>NUCLEOTIDE SEQUENCE [LARGE SCALE GENOMIC DNA]</scope>
    <source>
        <strain evidence="3 4">JCM 31316</strain>
    </source>
</reference>
<sequence>MKIKTNGIELNVDRCGSGGTTLLYLHYWGGSARTWRPVTAFLPDDYAHVAVDLRGWGDSARPDAGYGLADMAADVRGMVDTLGLERYVLVGHSMGGKLAQYVAADRPAGLLGLVLVAPAPPQPLALDAGQRDAMVHAYDDAASVQATLDHVLTAAPLTPALRHQAVADSLRGAPVAKRAWPNGAMAEDITARARRIDVPVTVVSGELDRVDPPATLLTHLLPFIPHAVLETVAGRGHLLPLEAPQAVAHAIRRFVNDLTPRLQSR</sequence>
<dbReference type="InterPro" id="IPR050266">
    <property type="entry name" value="AB_hydrolase_sf"/>
</dbReference>